<gene>
    <name evidence="1" type="ORF">SAMN04488008_103124</name>
</gene>
<accession>A0A1H7NAB1</accession>
<organism evidence="1 2">
    <name type="scientific">Maribacter orientalis</name>
    <dbReference type="NCBI Taxonomy" id="228957"/>
    <lineage>
        <taxon>Bacteria</taxon>
        <taxon>Pseudomonadati</taxon>
        <taxon>Bacteroidota</taxon>
        <taxon>Flavobacteriia</taxon>
        <taxon>Flavobacteriales</taxon>
        <taxon>Flavobacteriaceae</taxon>
        <taxon>Maribacter</taxon>
    </lineage>
</organism>
<reference evidence="2" key="1">
    <citation type="submission" date="2016-10" db="EMBL/GenBank/DDBJ databases">
        <authorList>
            <person name="Varghese N."/>
            <person name="Submissions S."/>
        </authorList>
    </citation>
    <scope>NUCLEOTIDE SEQUENCE [LARGE SCALE GENOMIC DNA]</scope>
    <source>
        <strain evidence="2">DSM 16471</strain>
    </source>
</reference>
<keyword evidence="2" id="KW-1185">Reference proteome</keyword>
<dbReference type="AlphaFoldDB" id="A0A1H7NAB1"/>
<name>A0A1H7NAB1_9FLAO</name>
<evidence type="ECO:0000313" key="1">
    <source>
        <dbReference type="EMBL" id="SEL20404.1"/>
    </source>
</evidence>
<evidence type="ECO:0000313" key="2">
    <source>
        <dbReference type="Proteomes" id="UP000198990"/>
    </source>
</evidence>
<protein>
    <submittedName>
        <fullName evidence="1">Uncharacterized protein</fullName>
    </submittedName>
</protein>
<proteinExistence type="predicted"/>
<sequence length="108" mass="11633">MPLPTVTGRPPEESAQLGEVIVIEGPIYRDFESIVVEHPPVKFIVAVIVAVPVKVPLLVNVLEVHEPEGNVAAELGFTDQVTEVPEGATTLKFPVVQKFEGPDNEGLI</sequence>
<dbReference type="EMBL" id="FNZN01000003">
    <property type="protein sequence ID" value="SEL20404.1"/>
    <property type="molecule type" value="Genomic_DNA"/>
</dbReference>
<dbReference type="Proteomes" id="UP000198990">
    <property type="component" value="Unassembled WGS sequence"/>
</dbReference>